<accession>A0A221W3M2</accession>
<keyword evidence="2" id="KW-1185">Reference proteome</keyword>
<dbReference type="RefSeq" id="WP_093944457.1">
    <property type="nucleotide sequence ID" value="NZ_CP022521.1"/>
</dbReference>
<dbReference type="AlphaFoldDB" id="A0A221W3M2"/>
<dbReference type="PANTHER" id="PTHR14136">
    <property type="entry name" value="BTB_POZ DOMAIN-CONTAINING PROTEIN KCTD9"/>
    <property type="match status" value="1"/>
</dbReference>
<reference evidence="1 2" key="1">
    <citation type="submission" date="2017-07" db="EMBL/GenBank/DDBJ databases">
        <title>Complete genome sequence of Actinoalloteichus hoggarensis DSM 45943, type strain of Actinoalloteichus hoggarensis.</title>
        <authorList>
            <person name="Ruckert C."/>
            <person name="Nouioui I."/>
            <person name="Willmese J."/>
            <person name="van Wezel G."/>
            <person name="Klenk H.-P."/>
            <person name="Kalinowski J."/>
            <person name="Zotchev S.B."/>
        </authorList>
    </citation>
    <scope>NUCLEOTIDE SEQUENCE [LARGE SCALE GENOMIC DNA]</scope>
    <source>
        <strain evidence="1 2">DSM 45943</strain>
    </source>
</reference>
<dbReference type="SUPFAM" id="SSF141571">
    <property type="entry name" value="Pentapeptide repeat-like"/>
    <property type="match status" value="1"/>
</dbReference>
<evidence type="ECO:0000313" key="2">
    <source>
        <dbReference type="Proteomes" id="UP000204221"/>
    </source>
</evidence>
<dbReference type="OrthoDB" id="154708at2"/>
<dbReference type="InterPro" id="IPR001646">
    <property type="entry name" value="5peptide_repeat"/>
</dbReference>
<name>A0A221W3M2_9PSEU</name>
<dbReference type="PANTHER" id="PTHR14136:SF17">
    <property type="entry name" value="BTB_POZ DOMAIN-CONTAINING PROTEIN KCTD9"/>
    <property type="match status" value="1"/>
</dbReference>
<organism evidence="1 2">
    <name type="scientific">Actinoalloteichus hoggarensis</name>
    <dbReference type="NCBI Taxonomy" id="1470176"/>
    <lineage>
        <taxon>Bacteria</taxon>
        <taxon>Bacillati</taxon>
        <taxon>Actinomycetota</taxon>
        <taxon>Actinomycetes</taxon>
        <taxon>Pseudonocardiales</taxon>
        <taxon>Pseudonocardiaceae</taxon>
        <taxon>Actinoalloteichus</taxon>
    </lineage>
</organism>
<dbReference type="Gene3D" id="2.160.20.80">
    <property type="entry name" value="E3 ubiquitin-protein ligase SopA"/>
    <property type="match status" value="1"/>
</dbReference>
<protein>
    <submittedName>
        <fullName evidence="1">Pentapeptide repeats (8 copies)</fullName>
    </submittedName>
</protein>
<dbReference type="Pfam" id="PF00805">
    <property type="entry name" value="Pentapeptide"/>
    <property type="match status" value="1"/>
</dbReference>
<dbReference type="InterPro" id="IPR051082">
    <property type="entry name" value="Pentapeptide-BTB/POZ_domain"/>
</dbReference>
<dbReference type="EMBL" id="CP022521">
    <property type="protein sequence ID" value="ASO20460.1"/>
    <property type="molecule type" value="Genomic_DNA"/>
</dbReference>
<gene>
    <name evidence="1" type="ORF">AHOG_14090</name>
</gene>
<dbReference type="Proteomes" id="UP000204221">
    <property type="component" value="Chromosome"/>
</dbReference>
<sequence length="282" mass="30064">MSENHATAAEQATSSSDGRRVLSADCANCFALCCVALPFTASSDFAISKQAGTPCPNLLSDFGCGIHTELRQRGFAGCTSFDCLGAGQQVSQVTFGGRDWRSAPDTAGKMFAVLPIMRRLHELLWYLSEALTLPAAASLHPALRDLRDHTEALTRGAPEELLAVDLAAQHEKVDAVLRRTSELVRSGVPGRRRSRRRADLIGAKLRGVDLRGVDLRGACLIAADLTGADLSSADLIGADLRDARLHDANLTDSLFLTQPQLDSAAGNAATRLPAVLGRPAHW</sequence>
<proteinExistence type="predicted"/>
<dbReference type="KEGG" id="ahg:AHOG_14090"/>
<evidence type="ECO:0000313" key="1">
    <source>
        <dbReference type="EMBL" id="ASO20460.1"/>
    </source>
</evidence>